<protein>
    <submittedName>
        <fullName evidence="2">DNA-binding protein</fullName>
    </submittedName>
</protein>
<dbReference type="KEGG" id="plen:EIM92_11935"/>
<dbReference type="AlphaFoldDB" id="A0A3S8RUU8"/>
<dbReference type="GO" id="GO:0003677">
    <property type="term" value="F:DNA binding"/>
    <property type="evidence" value="ECO:0007669"/>
    <property type="project" value="UniProtKB-KW"/>
</dbReference>
<dbReference type="Proteomes" id="UP000273145">
    <property type="component" value="Chromosome"/>
</dbReference>
<keyword evidence="3" id="KW-1185">Reference proteome</keyword>
<reference evidence="2 3" key="1">
    <citation type="submission" date="2018-11" db="EMBL/GenBank/DDBJ databases">
        <title>Genome sequencing of Paenibacillus lentus DSM25539(T).</title>
        <authorList>
            <person name="Kook J.-K."/>
            <person name="Park S.-N."/>
            <person name="Lim Y.K."/>
        </authorList>
    </citation>
    <scope>NUCLEOTIDE SEQUENCE [LARGE SCALE GENOMIC DNA]</scope>
    <source>
        <strain evidence="2 3">DSM 25539</strain>
    </source>
</reference>
<proteinExistence type="predicted"/>
<dbReference type="Pfam" id="PF12728">
    <property type="entry name" value="HTH_17"/>
    <property type="match status" value="1"/>
</dbReference>
<dbReference type="EMBL" id="CP034248">
    <property type="protein sequence ID" value="AZK46771.1"/>
    <property type="molecule type" value="Genomic_DNA"/>
</dbReference>
<evidence type="ECO:0000259" key="1">
    <source>
        <dbReference type="Pfam" id="PF12728"/>
    </source>
</evidence>
<evidence type="ECO:0000313" key="2">
    <source>
        <dbReference type="EMBL" id="AZK46771.1"/>
    </source>
</evidence>
<dbReference type="InterPro" id="IPR041657">
    <property type="entry name" value="HTH_17"/>
</dbReference>
<keyword evidence="2" id="KW-0238">DNA-binding</keyword>
<dbReference type="InterPro" id="IPR009061">
    <property type="entry name" value="DNA-bd_dom_put_sf"/>
</dbReference>
<dbReference type="OrthoDB" id="515428at2"/>
<feature type="domain" description="Helix-turn-helix" evidence="1">
    <location>
        <begin position="8"/>
        <end position="55"/>
    </location>
</feature>
<organism evidence="2 3">
    <name type="scientific">Paenibacillus lentus</name>
    <dbReference type="NCBI Taxonomy" id="1338368"/>
    <lineage>
        <taxon>Bacteria</taxon>
        <taxon>Bacillati</taxon>
        <taxon>Bacillota</taxon>
        <taxon>Bacilli</taxon>
        <taxon>Bacillales</taxon>
        <taxon>Paenibacillaceae</taxon>
        <taxon>Paenibacillus</taxon>
    </lineage>
</organism>
<gene>
    <name evidence="2" type="ORF">EIM92_11935</name>
</gene>
<accession>A0A3S8RUU8</accession>
<sequence>MDSEIEIMTIAQVANYLQLSEVTTYKMVNEGVIPAFKIGRHWRVKRSDLFDLIERLKHGEHGQKL</sequence>
<evidence type="ECO:0000313" key="3">
    <source>
        <dbReference type="Proteomes" id="UP000273145"/>
    </source>
</evidence>
<dbReference type="SUPFAM" id="SSF46955">
    <property type="entry name" value="Putative DNA-binding domain"/>
    <property type="match status" value="1"/>
</dbReference>
<name>A0A3S8RUU8_9BACL</name>
<dbReference type="NCBIfam" id="TIGR01764">
    <property type="entry name" value="excise"/>
    <property type="match status" value="1"/>
</dbReference>
<dbReference type="RefSeq" id="WP_125082817.1">
    <property type="nucleotide sequence ID" value="NZ_CP034248.1"/>
</dbReference>
<dbReference type="InterPro" id="IPR010093">
    <property type="entry name" value="SinI_DNA-bd"/>
</dbReference>